<proteinExistence type="predicted"/>
<feature type="domain" description="Major facilitator superfamily (MFS) profile" evidence="8">
    <location>
        <begin position="17"/>
        <end position="431"/>
    </location>
</feature>
<evidence type="ECO:0000313" key="10">
    <source>
        <dbReference type="Proteomes" id="UP000291758"/>
    </source>
</evidence>
<dbReference type="InterPro" id="IPR036259">
    <property type="entry name" value="MFS_trans_sf"/>
</dbReference>
<evidence type="ECO:0000259" key="8">
    <source>
        <dbReference type="PROSITE" id="PS50850"/>
    </source>
</evidence>
<feature type="transmembrane region" description="Helical" evidence="7">
    <location>
        <begin position="55"/>
        <end position="78"/>
    </location>
</feature>
<evidence type="ECO:0000256" key="4">
    <source>
        <dbReference type="ARBA" id="ARBA00022692"/>
    </source>
</evidence>
<feature type="transmembrane region" description="Helical" evidence="7">
    <location>
        <begin position="123"/>
        <end position="145"/>
    </location>
</feature>
<gene>
    <name evidence="9" type="ORF">ET495_04225</name>
</gene>
<dbReference type="KEGG" id="xyl:ET495_04225"/>
<comment type="subcellular location">
    <subcellularLocation>
        <location evidence="1">Cell membrane</location>
        <topology evidence="1">Multi-pass membrane protein</topology>
    </subcellularLocation>
</comment>
<evidence type="ECO:0000313" key="9">
    <source>
        <dbReference type="EMBL" id="QAY62588.1"/>
    </source>
</evidence>
<dbReference type="InterPro" id="IPR005829">
    <property type="entry name" value="Sugar_transporter_CS"/>
</dbReference>
<protein>
    <submittedName>
        <fullName evidence="9">MFS transporter</fullName>
    </submittedName>
</protein>
<evidence type="ECO:0000256" key="1">
    <source>
        <dbReference type="ARBA" id="ARBA00004651"/>
    </source>
</evidence>
<feature type="transmembrane region" description="Helical" evidence="7">
    <location>
        <begin position="338"/>
        <end position="357"/>
    </location>
</feature>
<dbReference type="InterPro" id="IPR020846">
    <property type="entry name" value="MFS_dom"/>
</dbReference>
<accession>A0A4P6EX48</accession>
<dbReference type="EMBL" id="CP035495">
    <property type="protein sequence ID" value="QAY62588.1"/>
    <property type="molecule type" value="Genomic_DNA"/>
</dbReference>
<evidence type="ECO:0000256" key="5">
    <source>
        <dbReference type="ARBA" id="ARBA00022989"/>
    </source>
</evidence>
<dbReference type="Proteomes" id="UP000291758">
    <property type="component" value="Chromosome"/>
</dbReference>
<dbReference type="PROSITE" id="PS50850">
    <property type="entry name" value="MFS"/>
    <property type="match status" value="1"/>
</dbReference>
<feature type="transmembrane region" description="Helical" evidence="7">
    <location>
        <begin position="190"/>
        <end position="209"/>
    </location>
</feature>
<feature type="transmembrane region" description="Helical" evidence="7">
    <location>
        <begin position="90"/>
        <end position="111"/>
    </location>
</feature>
<evidence type="ECO:0000256" key="6">
    <source>
        <dbReference type="ARBA" id="ARBA00023136"/>
    </source>
</evidence>
<feature type="transmembrane region" description="Helical" evidence="7">
    <location>
        <begin position="378"/>
        <end position="399"/>
    </location>
</feature>
<keyword evidence="10" id="KW-1185">Reference proteome</keyword>
<sequence>MTSVLDPVRTAVDRRRVFAATIIGTTIEWYDFFIYATASGVVLAPLFFAPAGRQVAVLVAFASSGIGFLFRPLGAFIAGHLGDRVGRRPVLVGTLILMGVATTAVGLLPTYHQIGLAAPVLLLVLRVLQGLSAGGEWGGAVLLAVEHAPVRRRGFFGTAPQIGVPLGLLLASGALGLMSVLAPGDAFLAWGWRVPFLASVVLIAVGHYVRRRVGESPVFTELAARKKVTSRPIAALFRTHAPLVLVVALVMAGTNGPSYMIPGGFLQQYVTDPDTGIGLELSPVLAAVTFSSLVWLATTWIAGTLSDRVGRRRMFMIGWAVQAVAVLALFPLVNTGEIALFLLAICLLNGATGITMGPMSSFFAELFPSSIRASGISISYAVGAVLGGAFAPLIAQWLLRTTGTSGAITVYLVLLTAVGLAATAVLRDRTGIALGADAGAEEALPFVGRRGTPAQS</sequence>
<keyword evidence="4 7" id="KW-0812">Transmembrane</keyword>
<dbReference type="Pfam" id="PF07690">
    <property type="entry name" value="MFS_1"/>
    <property type="match status" value="1"/>
</dbReference>
<dbReference type="InterPro" id="IPR011701">
    <property type="entry name" value="MFS"/>
</dbReference>
<evidence type="ECO:0000256" key="2">
    <source>
        <dbReference type="ARBA" id="ARBA00022448"/>
    </source>
</evidence>
<name>A0A4P6EX48_9MICO</name>
<dbReference type="PROSITE" id="PS00216">
    <property type="entry name" value="SUGAR_TRANSPORT_1"/>
    <property type="match status" value="1"/>
</dbReference>
<organism evidence="9 10">
    <name type="scientific">Xylanimonas allomyrinae</name>
    <dbReference type="NCBI Taxonomy" id="2509459"/>
    <lineage>
        <taxon>Bacteria</taxon>
        <taxon>Bacillati</taxon>
        <taxon>Actinomycetota</taxon>
        <taxon>Actinomycetes</taxon>
        <taxon>Micrococcales</taxon>
        <taxon>Promicromonosporaceae</taxon>
        <taxon>Xylanimonas</taxon>
    </lineage>
</organism>
<dbReference type="PROSITE" id="PS00217">
    <property type="entry name" value="SUGAR_TRANSPORT_2"/>
    <property type="match status" value="1"/>
</dbReference>
<keyword evidence="3" id="KW-1003">Cell membrane</keyword>
<dbReference type="GO" id="GO:0022857">
    <property type="term" value="F:transmembrane transporter activity"/>
    <property type="evidence" value="ECO:0007669"/>
    <property type="project" value="InterPro"/>
</dbReference>
<keyword evidence="5 7" id="KW-1133">Transmembrane helix</keyword>
<feature type="transmembrane region" description="Helical" evidence="7">
    <location>
        <begin position="405"/>
        <end position="426"/>
    </location>
</feature>
<feature type="transmembrane region" description="Helical" evidence="7">
    <location>
        <begin position="281"/>
        <end position="302"/>
    </location>
</feature>
<dbReference type="PANTHER" id="PTHR43045">
    <property type="entry name" value="SHIKIMATE TRANSPORTER"/>
    <property type="match status" value="1"/>
</dbReference>
<dbReference type="PANTHER" id="PTHR43045:SF1">
    <property type="entry name" value="SHIKIMATE TRANSPORTER"/>
    <property type="match status" value="1"/>
</dbReference>
<dbReference type="OrthoDB" id="8953821at2"/>
<dbReference type="RefSeq" id="WP_129202861.1">
    <property type="nucleotide sequence ID" value="NZ_CP035495.1"/>
</dbReference>
<dbReference type="AlphaFoldDB" id="A0A4P6EX48"/>
<keyword evidence="6 7" id="KW-0472">Membrane</keyword>
<dbReference type="SUPFAM" id="SSF103473">
    <property type="entry name" value="MFS general substrate transporter"/>
    <property type="match status" value="1"/>
</dbReference>
<reference evidence="9 10" key="1">
    <citation type="submission" date="2019-01" db="EMBL/GenBank/DDBJ databases">
        <title>Genome sequencing of strain 2JSPR-7.</title>
        <authorList>
            <person name="Heo J."/>
            <person name="Kim S.-J."/>
            <person name="Kim J.-S."/>
            <person name="Hong S.-B."/>
            <person name="Kwon S.-W."/>
        </authorList>
    </citation>
    <scope>NUCLEOTIDE SEQUENCE [LARGE SCALE GENOMIC DNA]</scope>
    <source>
        <strain evidence="9 10">2JSPR-7</strain>
    </source>
</reference>
<evidence type="ECO:0000256" key="7">
    <source>
        <dbReference type="SAM" id="Phobius"/>
    </source>
</evidence>
<feature type="transmembrane region" description="Helical" evidence="7">
    <location>
        <begin position="166"/>
        <end position="184"/>
    </location>
</feature>
<dbReference type="Gene3D" id="1.20.1250.20">
    <property type="entry name" value="MFS general substrate transporter like domains"/>
    <property type="match status" value="1"/>
</dbReference>
<feature type="transmembrane region" description="Helical" evidence="7">
    <location>
        <begin position="235"/>
        <end position="261"/>
    </location>
</feature>
<keyword evidence="2" id="KW-0813">Transport</keyword>
<feature type="transmembrane region" description="Helical" evidence="7">
    <location>
        <begin position="314"/>
        <end position="332"/>
    </location>
</feature>
<dbReference type="GO" id="GO:0005886">
    <property type="term" value="C:plasma membrane"/>
    <property type="evidence" value="ECO:0007669"/>
    <property type="project" value="UniProtKB-SubCell"/>
</dbReference>
<evidence type="ECO:0000256" key="3">
    <source>
        <dbReference type="ARBA" id="ARBA00022475"/>
    </source>
</evidence>